<proteinExistence type="predicted"/>
<evidence type="ECO:0000313" key="4">
    <source>
        <dbReference type="Proteomes" id="UP000587070"/>
    </source>
</evidence>
<dbReference type="EMBL" id="JACIGE010000011">
    <property type="protein sequence ID" value="MBB4248504.1"/>
    <property type="molecule type" value="Genomic_DNA"/>
</dbReference>
<reference evidence="3 4" key="1">
    <citation type="submission" date="2020-08" db="EMBL/GenBank/DDBJ databases">
        <title>Genome sequencing of Purple Non-Sulfur Bacteria from various extreme environments.</title>
        <authorList>
            <person name="Mayer M."/>
        </authorList>
    </citation>
    <scope>NUCLEOTIDE SEQUENCE [LARGE SCALE GENOMIC DNA]</scope>
    <source>
        <strain evidence="3 4">2761</strain>
    </source>
</reference>
<evidence type="ECO:0000259" key="2">
    <source>
        <dbReference type="Pfam" id="PF13470"/>
    </source>
</evidence>
<dbReference type="RefSeq" id="WP_153116348.1">
    <property type="nucleotide sequence ID" value="NZ_JACIGE010000011.1"/>
</dbReference>
<dbReference type="AlphaFoldDB" id="A0A840G2G9"/>
<dbReference type="PANTHER" id="PTHR34610:SF3">
    <property type="entry name" value="SSL7007 PROTEIN"/>
    <property type="match status" value="1"/>
</dbReference>
<dbReference type="InterPro" id="IPR029060">
    <property type="entry name" value="PIN-like_dom_sf"/>
</dbReference>
<accession>A0A840G2G9</accession>
<dbReference type="CDD" id="cd09854">
    <property type="entry name" value="PIN_VapC-like"/>
    <property type="match status" value="1"/>
</dbReference>
<comment type="caution">
    <text evidence="3">The sequence shown here is derived from an EMBL/GenBank/DDBJ whole genome shotgun (WGS) entry which is preliminary data.</text>
</comment>
<feature type="compositionally biased region" description="Polar residues" evidence="1">
    <location>
        <begin position="1"/>
        <end position="13"/>
    </location>
</feature>
<sequence length="188" mass="20200">MPEPQSSANTSRSGDCHAAATAAGGTPRRLVLDTNIVIDLLHFADPATVWLNEPIADGSVRCFATQECIDELASVLPRPQFRLDAAAVERILARYLELVTLVDDSALDAGVIDAIPRCRDRDDQKFLVLAAFAEADLLITRDRELLRLALPGRRAPPCAIKTAAAARDWLATSATQELVGAVDQATQA</sequence>
<feature type="domain" description="PIN" evidence="2">
    <location>
        <begin position="29"/>
        <end position="143"/>
    </location>
</feature>
<dbReference type="SUPFAM" id="SSF88723">
    <property type="entry name" value="PIN domain-like"/>
    <property type="match status" value="1"/>
</dbReference>
<gene>
    <name evidence="3" type="ORF">GGD90_002896</name>
</gene>
<protein>
    <submittedName>
        <fullName evidence="3">Putative PIN family toxin of toxin-antitoxin system</fullName>
    </submittedName>
</protein>
<dbReference type="NCBIfam" id="TIGR00305">
    <property type="entry name" value="putative toxin-antitoxin system toxin component, PIN family"/>
    <property type="match status" value="1"/>
</dbReference>
<dbReference type="OrthoDB" id="9802272at2"/>
<dbReference type="InterPro" id="IPR002716">
    <property type="entry name" value="PIN_dom"/>
</dbReference>
<name>A0A840G2G9_RHOTE</name>
<dbReference type="PANTHER" id="PTHR34610">
    <property type="entry name" value="SSL7007 PROTEIN"/>
    <property type="match status" value="1"/>
</dbReference>
<evidence type="ECO:0000256" key="1">
    <source>
        <dbReference type="SAM" id="MobiDB-lite"/>
    </source>
</evidence>
<organism evidence="3 4">
    <name type="scientific">Rhodocyclus tenuis</name>
    <name type="common">Rhodospirillum tenue</name>
    <dbReference type="NCBI Taxonomy" id="1066"/>
    <lineage>
        <taxon>Bacteria</taxon>
        <taxon>Pseudomonadati</taxon>
        <taxon>Pseudomonadota</taxon>
        <taxon>Betaproteobacteria</taxon>
        <taxon>Rhodocyclales</taxon>
        <taxon>Rhodocyclaceae</taxon>
        <taxon>Rhodocyclus</taxon>
    </lineage>
</organism>
<dbReference type="Proteomes" id="UP000587070">
    <property type="component" value="Unassembled WGS sequence"/>
</dbReference>
<feature type="region of interest" description="Disordered" evidence="1">
    <location>
        <begin position="1"/>
        <end position="21"/>
    </location>
</feature>
<dbReference type="InterPro" id="IPR002850">
    <property type="entry name" value="PIN_toxin-like"/>
</dbReference>
<keyword evidence="4" id="KW-1185">Reference proteome</keyword>
<dbReference type="Pfam" id="PF13470">
    <property type="entry name" value="PIN_3"/>
    <property type="match status" value="1"/>
</dbReference>
<evidence type="ECO:0000313" key="3">
    <source>
        <dbReference type="EMBL" id="MBB4248504.1"/>
    </source>
</evidence>